<keyword evidence="5 7" id="KW-0472">Membrane</keyword>
<dbReference type="PANTHER" id="PTHR40277:SF1">
    <property type="entry name" value="BLL5419 PROTEIN"/>
    <property type="match status" value="1"/>
</dbReference>
<dbReference type="PANTHER" id="PTHR40277">
    <property type="entry name" value="BLL5419 PROTEIN"/>
    <property type="match status" value="1"/>
</dbReference>
<evidence type="ECO:0000256" key="7">
    <source>
        <dbReference type="SAM" id="Phobius"/>
    </source>
</evidence>
<feature type="transmembrane region" description="Helical" evidence="7">
    <location>
        <begin position="143"/>
        <end position="160"/>
    </location>
</feature>
<dbReference type="AlphaFoldDB" id="A0A1I6A776"/>
<gene>
    <name evidence="8" type="ORF">SAMN05421854_117158</name>
</gene>
<proteinExistence type="predicted"/>
<dbReference type="Pfam" id="PF03706">
    <property type="entry name" value="LPG_synthase_TM"/>
    <property type="match status" value="1"/>
</dbReference>
<accession>A0A1I6A776</accession>
<feature type="transmembrane region" description="Helical" evidence="7">
    <location>
        <begin position="36"/>
        <end position="55"/>
    </location>
</feature>
<evidence type="ECO:0000256" key="1">
    <source>
        <dbReference type="ARBA" id="ARBA00004651"/>
    </source>
</evidence>
<feature type="region of interest" description="Disordered" evidence="6">
    <location>
        <begin position="326"/>
        <end position="401"/>
    </location>
</feature>
<keyword evidence="2" id="KW-1003">Cell membrane</keyword>
<keyword evidence="3 7" id="KW-0812">Transmembrane</keyword>
<dbReference type="EMBL" id="FOWC01000017">
    <property type="protein sequence ID" value="SFQ64483.1"/>
    <property type="molecule type" value="Genomic_DNA"/>
</dbReference>
<reference evidence="8 9" key="1">
    <citation type="submission" date="2016-10" db="EMBL/GenBank/DDBJ databases">
        <authorList>
            <person name="de Groot N.N."/>
        </authorList>
    </citation>
    <scope>NUCLEOTIDE SEQUENCE [LARGE SCALE GENOMIC DNA]</scope>
    <source>
        <strain evidence="8 9">DSM 44637</strain>
    </source>
</reference>
<evidence type="ECO:0000256" key="4">
    <source>
        <dbReference type="ARBA" id="ARBA00022989"/>
    </source>
</evidence>
<comment type="subcellular location">
    <subcellularLocation>
        <location evidence="1">Cell membrane</location>
        <topology evidence="1">Multi-pass membrane protein</topology>
    </subcellularLocation>
</comment>
<evidence type="ECO:0000256" key="5">
    <source>
        <dbReference type="ARBA" id="ARBA00023136"/>
    </source>
</evidence>
<sequence length="401" mass="41475">MRWLRLLAGVAVIAALWWRLGTGAFAGGLRALGPVPITIALVIGLVTTLASAARWRLVAARLGLRLPFREAAGDYYGAQFLNGVLPAGVLGDVHRAVRHGRRTGDVGRGVRAVVLERAAGQTVVVAAGLAVVVFRPELLPRQVLLCLGIVTVALAVAAVTTRQRLRRVWAADIRTGVLEAWPGVAGWSLLAVAGHLTLFAVAARAAGATAPLSVLLPLLVLALLAMGMPLNVGGFGPREGTAALSFAAAGLGAEQGVTVAVGYGVLALVSTLPGGAVLALRRMIRRPGPDARPVSSGRWRRLFGGFGDGGARHWPSFPFWPRRPARLRSRRSAGQATSCTPQPAPSAAASLPVIGSSKASRTRPHPSASGAGSRPSPSSPGRGSATPRNQGHAVRRPPAEP</sequence>
<evidence type="ECO:0000256" key="2">
    <source>
        <dbReference type="ARBA" id="ARBA00022475"/>
    </source>
</evidence>
<dbReference type="InterPro" id="IPR022791">
    <property type="entry name" value="L-PG_synthase/AglD"/>
</dbReference>
<evidence type="ECO:0000313" key="9">
    <source>
        <dbReference type="Proteomes" id="UP000199137"/>
    </source>
</evidence>
<evidence type="ECO:0000256" key="6">
    <source>
        <dbReference type="SAM" id="MobiDB-lite"/>
    </source>
</evidence>
<feature type="transmembrane region" description="Helical" evidence="7">
    <location>
        <begin position="180"/>
        <end position="202"/>
    </location>
</feature>
<evidence type="ECO:0000256" key="3">
    <source>
        <dbReference type="ARBA" id="ARBA00022692"/>
    </source>
</evidence>
<feature type="compositionally biased region" description="Low complexity" evidence="6">
    <location>
        <begin position="332"/>
        <end position="350"/>
    </location>
</feature>
<feature type="transmembrane region" description="Helical" evidence="7">
    <location>
        <begin position="256"/>
        <end position="280"/>
    </location>
</feature>
<dbReference type="GO" id="GO:0005886">
    <property type="term" value="C:plasma membrane"/>
    <property type="evidence" value="ECO:0007669"/>
    <property type="project" value="UniProtKB-SubCell"/>
</dbReference>
<dbReference type="Proteomes" id="UP000199137">
    <property type="component" value="Unassembled WGS sequence"/>
</dbReference>
<feature type="transmembrane region" description="Helical" evidence="7">
    <location>
        <begin position="214"/>
        <end position="236"/>
    </location>
</feature>
<evidence type="ECO:0000313" key="8">
    <source>
        <dbReference type="EMBL" id="SFQ64483.1"/>
    </source>
</evidence>
<name>A0A1I6A776_9PSEU</name>
<keyword evidence="4 7" id="KW-1133">Transmembrane helix</keyword>
<feature type="compositionally biased region" description="Low complexity" evidence="6">
    <location>
        <begin position="366"/>
        <end position="385"/>
    </location>
</feature>
<protein>
    <submittedName>
        <fullName evidence="8">Uncharacterized membrane protein YbhN, UPF0104 family</fullName>
    </submittedName>
</protein>
<organism evidence="8 9">
    <name type="scientific">Amycolatopsis rubida</name>
    <dbReference type="NCBI Taxonomy" id="112413"/>
    <lineage>
        <taxon>Bacteria</taxon>
        <taxon>Bacillati</taxon>
        <taxon>Actinomycetota</taxon>
        <taxon>Actinomycetes</taxon>
        <taxon>Pseudonocardiales</taxon>
        <taxon>Pseudonocardiaceae</taxon>
        <taxon>Amycolatopsis</taxon>
    </lineage>
</organism>
<dbReference type="STRING" id="112413.SAMN05421854_117158"/>